<dbReference type="PANTHER" id="PTHR40396:SF1">
    <property type="entry name" value="ATPASE AAA-TYPE CORE DOMAIN-CONTAINING PROTEIN"/>
    <property type="match status" value="1"/>
</dbReference>
<reference evidence="2 3" key="1">
    <citation type="journal article" date="2020" name="Harmful Algae">
        <title>Molecular and morphological characterization of a novel dihydroanatoxin-a producing Microcoleus species (cyanobacteria) from the Russian River, California, USA.</title>
        <authorList>
            <person name="Conklin K.Y."/>
            <person name="Stancheva R."/>
            <person name="Otten T.G."/>
            <person name="Fadness R."/>
            <person name="Boyer G.L."/>
            <person name="Read B."/>
            <person name="Zhang X."/>
            <person name="Sheath R.G."/>
        </authorList>
    </citation>
    <scope>NUCLEOTIDE SEQUENCE [LARGE SCALE GENOMIC DNA]</scope>
    <source>
        <strain evidence="2 3">PTRS2</strain>
    </source>
</reference>
<evidence type="ECO:0000313" key="3">
    <source>
        <dbReference type="Proteomes" id="UP001384579"/>
    </source>
</evidence>
<dbReference type="Pfam" id="PF13304">
    <property type="entry name" value="AAA_21"/>
    <property type="match status" value="1"/>
</dbReference>
<comment type="caution">
    <text evidence="2">The sequence shown here is derived from an EMBL/GenBank/DDBJ whole genome shotgun (WGS) entry which is preliminary data.</text>
</comment>
<sequence length="422" mass="49734">MLIEFSVSNFRSIKEEQTLSMIADSSTRKNDNTFVPIEDNKLRLLNSAAIYGANASGKSNILKALHRLISYIQALNIDVDHQIPYYEPFKLDESRLSQPSIFKLSFIIEGIMYEYQIAFDSREVHHEQLDFYPKKRKSNLFIRTKNEVKRGDYFQDKRSFSNKALTKYPYLSKVAREEHEQMQKIYEYLKTYAFFPAYDNQTKKSLIRHINQLLQGDEKLKKKLSKLIQIADTHIDRINIEEKSITYEFDEEMPEDLKILIMSDKYEVFAVHKTFKNGVFTGESEFSFFHEESIGTMTLYTIGTLILFILNEGHILVIDELDNSLHPRLCKFLIKLFHHPLTNPRNAQLIFASHETTLLDRELFRKDQIWFTEKNKYGETQLFSAQDFDKVKGDEPFDQWYMQGKFGGQPNIKEVEFMFGDE</sequence>
<organism evidence="2 3">
    <name type="scientific">Microcoleus anatoxicus PTRS2</name>
    <dbReference type="NCBI Taxonomy" id="2705321"/>
    <lineage>
        <taxon>Bacteria</taxon>
        <taxon>Bacillati</taxon>
        <taxon>Cyanobacteriota</taxon>
        <taxon>Cyanophyceae</taxon>
        <taxon>Oscillatoriophycideae</taxon>
        <taxon>Oscillatoriales</taxon>
        <taxon>Microcoleaceae</taxon>
        <taxon>Microcoleus</taxon>
        <taxon>Microcoleus anatoxicus</taxon>
    </lineage>
</organism>
<accession>A0ABU8YU30</accession>
<dbReference type="RefSeq" id="WP_340519109.1">
    <property type="nucleotide sequence ID" value="NZ_JBBLXS010000482.1"/>
</dbReference>
<dbReference type="PANTHER" id="PTHR40396">
    <property type="entry name" value="ATPASE-LIKE PROTEIN"/>
    <property type="match status" value="1"/>
</dbReference>
<gene>
    <name evidence="2" type="ORF">WMG39_24490</name>
</gene>
<dbReference type="SUPFAM" id="SSF52540">
    <property type="entry name" value="P-loop containing nucleoside triphosphate hydrolases"/>
    <property type="match status" value="1"/>
</dbReference>
<name>A0ABU8YU30_9CYAN</name>
<evidence type="ECO:0000313" key="2">
    <source>
        <dbReference type="EMBL" id="MEK0187972.1"/>
    </source>
</evidence>
<dbReference type="InterPro" id="IPR027417">
    <property type="entry name" value="P-loop_NTPase"/>
</dbReference>
<keyword evidence="2" id="KW-0067">ATP-binding</keyword>
<evidence type="ECO:0000259" key="1">
    <source>
        <dbReference type="Pfam" id="PF13304"/>
    </source>
</evidence>
<proteinExistence type="predicted"/>
<dbReference type="Gene3D" id="3.40.50.300">
    <property type="entry name" value="P-loop containing nucleotide triphosphate hydrolases"/>
    <property type="match status" value="1"/>
</dbReference>
<dbReference type="InterPro" id="IPR003959">
    <property type="entry name" value="ATPase_AAA_core"/>
</dbReference>
<feature type="domain" description="ATPase AAA-type core" evidence="1">
    <location>
        <begin position="48"/>
        <end position="360"/>
    </location>
</feature>
<keyword evidence="3" id="KW-1185">Reference proteome</keyword>
<dbReference type="EMBL" id="JBBLXS010000482">
    <property type="protein sequence ID" value="MEK0187972.1"/>
    <property type="molecule type" value="Genomic_DNA"/>
</dbReference>
<dbReference type="GO" id="GO:0005524">
    <property type="term" value="F:ATP binding"/>
    <property type="evidence" value="ECO:0007669"/>
    <property type="project" value="UniProtKB-KW"/>
</dbReference>
<keyword evidence="2" id="KW-0547">Nucleotide-binding</keyword>
<dbReference type="Proteomes" id="UP001384579">
    <property type="component" value="Unassembled WGS sequence"/>
</dbReference>
<protein>
    <submittedName>
        <fullName evidence="2">ATP-binding protein</fullName>
    </submittedName>
</protein>